<evidence type="ECO:0000313" key="2">
    <source>
        <dbReference type="EMBL" id="KAH3663276.1"/>
    </source>
</evidence>
<dbReference type="OrthoDB" id="2163387at2759"/>
<feature type="compositionally biased region" description="Polar residues" evidence="1">
    <location>
        <begin position="98"/>
        <end position="109"/>
    </location>
</feature>
<feature type="region of interest" description="Disordered" evidence="1">
    <location>
        <begin position="32"/>
        <end position="195"/>
    </location>
</feature>
<dbReference type="RefSeq" id="XP_018211550.1">
    <property type="nucleotide sequence ID" value="XM_018356134.1"/>
</dbReference>
<evidence type="ECO:0000256" key="1">
    <source>
        <dbReference type="SAM" id="MobiDB-lite"/>
    </source>
</evidence>
<feature type="compositionally biased region" description="Low complexity" evidence="1">
    <location>
        <begin position="157"/>
        <end position="171"/>
    </location>
</feature>
<reference evidence="2" key="2">
    <citation type="submission" date="2021-01" db="EMBL/GenBank/DDBJ databases">
        <authorList>
            <person name="Schikora-Tamarit M.A."/>
        </authorList>
    </citation>
    <scope>NUCLEOTIDE SEQUENCE</scope>
    <source>
        <strain evidence="2">NCAIM Y.01608</strain>
    </source>
</reference>
<reference evidence="2" key="1">
    <citation type="journal article" date="2021" name="Open Biol.">
        <title>Shared evolutionary footprints suggest mitochondrial oxidative damage underlies multiple complex I losses in fungi.</title>
        <authorList>
            <person name="Schikora-Tamarit M.A."/>
            <person name="Marcet-Houben M."/>
            <person name="Nosek J."/>
            <person name="Gabaldon T."/>
        </authorList>
    </citation>
    <scope>NUCLEOTIDE SEQUENCE</scope>
    <source>
        <strain evidence="2">NCAIM Y.01608</strain>
    </source>
</reference>
<keyword evidence="3" id="KW-1185">Reference proteome</keyword>
<dbReference type="Proteomes" id="UP000788993">
    <property type="component" value="Unassembled WGS sequence"/>
</dbReference>
<feature type="region of interest" description="Disordered" evidence="1">
    <location>
        <begin position="210"/>
        <end position="237"/>
    </location>
</feature>
<proteinExistence type="predicted"/>
<comment type="caution">
    <text evidence="2">The sequence shown here is derived from an EMBL/GenBank/DDBJ whole genome shotgun (WGS) entry which is preliminary data.</text>
</comment>
<gene>
    <name evidence="2" type="ORF">OGATHE_004852</name>
</gene>
<feature type="compositionally biased region" description="Polar residues" evidence="1">
    <location>
        <begin position="221"/>
        <end position="237"/>
    </location>
</feature>
<feature type="compositionally biased region" description="Low complexity" evidence="1">
    <location>
        <begin position="45"/>
        <end position="61"/>
    </location>
</feature>
<accession>A0A1B7SJH9</accession>
<sequence length="344" mass="37232">MQAEHPEEAIAEKILKRAEIARITRQLKSKLFRAGMKVRESQGKTSNSSSPPIWSSPIRTSDPLDKGTSPSTSPMKRKSSETGDDFSSPVKRLHHANIPSSPFYPSNNDIGYASVDKSPHQQKNELVPIPKTPPSNNKAMLDDIALQKTSNGAKENAAGSAQSALQSALFSTPKSARTKKNFDFKTPNSRYVNDNEEGADLLLYLSNSPARTSNSREAKDSSSFLNIPTTPKSSHASMLNLNSTPNLGIESTPPRNSSSALPFSTPSLLQPPSTPGNGSILGAKLFSTTKNGSRTPAFSMSDYVSIFTPSPRHTRTPEFSHGFVKPAVLSYSKELNGITKNDEN</sequence>
<protein>
    <submittedName>
        <fullName evidence="2">Uncharacterized protein</fullName>
    </submittedName>
</protein>
<dbReference type="EMBL" id="JAEUBD010001266">
    <property type="protein sequence ID" value="KAH3663276.1"/>
    <property type="molecule type" value="Genomic_DNA"/>
</dbReference>
<dbReference type="AlphaFoldDB" id="A0A1B7SJH9"/>
<organism evidence="2 3">
    <name type="scientific">Ogataea polymorpha</name>
    <dbReference type="NCBI Taxonomy" id="460523"/>
    <lineage>
        <taxon>Eukaryota</taxon>
        <taxon>Fungi</taxon>
        <taxon>Dikarya</taxon>
        <taxon>Ascomycota</taxon>
        <taxon>Saccharomycotina</taxon>
        <taxon>Pichiomycetes</taxon>
        <taxon>Pichiales</taxon>
        <taxon>Pichiaceae</taxon>
        <taxon>Ogataea</taxon>
    </lineage>
</organism>
<evidence type="ECO:0000313" key="3">
    <source>
        <dbReference type="Proteomes" id="UP000788993"/>
    </source>
</evidence>
<name>A0A1B7SJH9_9ASCO</name>